<keyword evidence="2" id="KW-0808">Transferase</keyword>
<comment type="caution">
    <text evidence="2">The sequence shown here is derived from an EMBL/GenBank/DDBJ whole genome shotgun (WGS) entry which is preliminary data.</text>
</comment>
<dbReference type="SUPFAM" id="SSF53756">
    <property type="entry name" value="UDP-Glycosyltransferase/glycogen phosphorylase"/>
    <property type="match status" value="1"/>
</dbReference>
<dbReference type="InterPro" id="IPR001296">
    <property type="entry name" value="Glyco_trans_1"/>
</dbReference>
<dbReference type="OrthoDB" id="8779556at2"/>
<dbReference type="AlphaFoldDB" id="A0A3A3GAK9"/>
<keyword evidence="3" id="KW-1185">Reference proteome</keyword>
<protein>
    <submittedName>
        <fullName evidence="2">Glycosyltransferase</fullName>
    </submittedName>
</protein>
<dbReference type="Proteomes" id="UP000265955">
    <property type="component" value="Unassembled WGS sequence"/>
</dbReference>
<accession>A0A3A3GAK9</accession>
<dbReference type="Pfam" id="PF00534">
    <property type="entry name" value="Glycos_transf_1"/>
    <property type="match status" value="1"/>
</dbReference>
<gene>
    <name evidence="2" type="ORF">D3871_12320</name>
</gene>
<dbReference type="EMBL" id="QYUO01000001">
    <property type="protein sequence ID" value="RJF99215.1"/>
    <property type="molecule type" value="Genomic_DNA"/>
</dbReference>
<dbReference type="GO" id="GO:0016757">
    <property type="term" value="F:glycosyltransferase activity"/>
    <property type="evidence" value="ECO:0007669"/>
    <property type="project" value="InterPro"/>
</dbReference>
<proteinExistence type="predicted"/>
<dbReference type="PANTHER" id="PTHR45947">
    <property type="entry name" value="SULFOQUINOVOSYL TRANSFERASE SQD2"/>
    <property type="match status" value="1"/>
</dbReference>
<reference evidence="3" key="1">
    <citation type="submission" date="2018-09" db="EMBL/GenBank/DDBJ databases">
        <authorList>
            <person name="Zhu H."/>
        </authorList>
    </citation>
    <scope>NUCLEOTIDE SEQUENCE [LARGE SCALE GENOMIC DNA]</scope>
    <source>
        <strain evidence="3">K1R23-30</strain>
    </source>
</reference>
<evidence type="ECO:0000259" key="1">
    <source>
        <dbReference type="Pfam" id="PF00534"/>
    </source>
</evidence>
<dbReference type="PANTHER" id="PTHR45947:SF3">
    <property type="entry name" value="SULFOQUINOVOSYL TRANSFERASE SQD2"/>
    <property type="match status" value="1"/>
</dbReference>
<dbReference type="CDD" id="cd03801">
    <property type="entry name" value="GT4_PimA-like"/>
    <property type="match status" value="1"/>
</dbReference>
<evidence type="ECO:0000313" key="3">
    <source>
        <dbReference type="Proteomes" id="UP000265955"/>
    </source>
</evidence>
<organism evidence="2 3">
    <name type="scientific">Noviherbaspirillum saxi</name>
    <dbReference type="NCBI Taxonomy" id="2320863"/>
    <lineage>
        <taxon>Bacteria</taxon>
        <taxon>Pseudomonadati</taxon>
        <taxon>Pseudomonadota</taxon>
        <taxon>Betaproteobacteria</taxon>
        <taxon>Burkholderiales</taxon>
        <taxon>Oxalobacteraceae</taxon>
        <taxon>Noviherbaspirillum</taxon>
    </lineage>
</organism>
<feature type="domain" description="Glycosyl transferase family 1" evidence="1">
    <location>
        <begin position="181"/>
        <end position="334"/>
    </location>
</feature>
<dbReference type="Gene3D" id="3.40.50.2000">
    <property type="entry name" value="Glycogen Phosphorylase B"/>
    <property type="match status" value="2"/>
</dbReference>
<evidence type="ECO:0000313" key="2">
    <source>
        <dbReference type="EMBL" id="RJF99215.1"/>
    </source>
</evidence>
<dbReference type="InterPro" id="IPR050194">
    <property type="entry name" value="Glycosyltransferase_grp1"/>
</dbReference>
<name>A0A3A3GAK9_9BURK</name>
<sequence>MLRISLVSNELPPYRVPFFRALDRTPGVTLQVLFCTRREPNRMWDIPMLDFGHEFLHEHFITVRDRYIHNNPGVVKALHKFLPDVVITGGFNPTHLYAFAYALVARRPHIAMTDGTDRSERDLGRWHKAVRRIVYSRTAAFVSASQGGKRLHRSYGADDAACFHSCLCIDNAEFAASPDTPRDLDFLFCGRIEAVKNPLFAFEVALACARKLQRQVSIVFVGAGSQDAELRALARQHGDLVDARFSGFVAHKDLPGVYQSAKVFLFPSSWDPWGVVANEACAAGVPVLVSPHAGVAGELVVHGHNGYVEELELETWSDAAANLLSQAALWARFSRQSVAMANDYSYANAANGLLAACRHAMEQSGGTQSDVRGNYNAD</sequence>
<dbReference type="RefSeq" id="WP_119769156.1">
    <property type="nucleotide sequence ID" value="NZ_QYUO01000001.1"/>
</dbReference>